<feature type="compositionally biased region" description="Pro residues" evidence="1">
    <location>
        <begin position="39"/>
        <end position="55"/>
    </location>
</feature>
<sequence length="196" mass="22201">MDSTPAQQNPDGRNQQYPPQPQGFNAPPPYPVYGNPVQPQYPPQPQGYYPPPQGQPQPGYYYQQPQPYGQYPYQAQAKAGPSKLVLFFLFLAWFIGEGVVTWVLAFVLAQLFFKGPYYTTAALDQARNSLVGIIYMFIFGIAIWLTVDTSKRRKRYGPASASHPAAVFVLCLIFSGLAIPLMMVDRYRAKFRYGKW</sequence>
<feature type="region of interest" description="Disordered" evidence="1">
    <location>
        <begin position="1"/>
        <end position="61"/>
    </location>
</feature>
<evidence type="ECO:0000313" key="3">
    <source>
        <dbReference type="EMBL" id="NWJ45450.1"/>
    </source>
</evidence>
<feature type="transmembrane region" description="Helical" evidence="2">
    <location>
        <begin position="159"/>
        <end position="183"/>
    </location>
</feature>
<evidence type="ECO:0000256" key="2">
    <source>
        <dbReference type="SAM" id="Phobius"/>
    </source>
</evidence>
<protein>
    <submittedName>
        <fullName evidence="3">Uncharacterized protein</fullName>
    </submittedName>
</protein>
<dbReference type="EMBL" id="JACATZ010000001">
    <property type="protein sequence ID" value="NWJ45450.1"/>
    <property type="molecule type" value="Genomic_DNA"/>
</dbReference>
<evidence type="ECO:0000313" key="5">
    <source>
        <dbReference type="Proteomes" id="UP000521676"/>
    </source>
</evidence>
<dbReference type="EMBL" id="CP128399">
    <property type="protein sequence ID" value="WJW67323.1"/>
    <property type="molecule type" value="Genomic_DNA"/>
</dbReference>
<gene>
    <name evidence="3" type="ORF">HXX08_06175</name>
    <name evidence="4" type="ORF">OZ401_000583</name>
</gene>
<reference evidence="4" key="2">
    <citation type="journal article" date="2024" name="Nature">
        <title>Anoxygenic phototroph of the Chloroflexota uses a type I reaction centre.</title>
        <authorList>
            <person name="Tsuji J.M."/>
            <person name="Shaw N.A."/>
            <person name="Nagashima S."/>
            <person name="Venkiteswaran J.J."/>
            <person name="Schiff S.L."/>
            <person name="Watanabe T."/>
            <person name="Fukui M."/>
            <person name="Hanada S."/>
            <person name="Tank M."/>
            <person name="Neufeld J.D."/>
        </authorList>
    </citation>
    <scope>NUCLEOTIDE SEQUENCE</scope>
    <source>
        <strain evidence="4">L227-S17</strain>
    </source>
</reference>
<dbReference type="RefSeq" id="WP_341469219.1">
    <property type="nucleotide sequence ID" value="NZ_CP128399.1"/>
</dbReference>
<feature type="compositionally biased region" description="Pro residues" evidence="1">
    <location>
        <begin position="18"/>
        <end position="31"/>
    </location>
</feature>
<evidence type="ECO:0000256" key="1">
    <source>
        <dbReference type="SAM" id="MobiDB-lite"/>
    </source>
</evidence>
<feature type="transmembrane region" description="Helical" evidence="2">
    <location>
        <begin position="84"/>
        <end position="109"/>
    </location>
</feature>
<keyword evidence="2" id="KW-1133">Transmembrane helix</keyword>
<dbReference type="SUPFAM" id="SSF81995">
    <property type="entry name" value="beta-sandwich domain of Sec23/24"/>
    <property type="match status" value="1"/>
</dbReference>
<feature type="compositionally biased region" description="Polar residues" evidence="1">
    <location>
        <begin position="1"/>
        <end position="16"/>
    </location>
</feature>
<reference evidence="3 5" key="1">
    <citation type="submission" date="2020-06" db="EMBL/GenBank/DDBJ databases">
        <title>Anoxygenic phototrophic Chloroflexota member uses a Type I reaction center.</title>
        <authorList>
            <person name="Tsuji J.M."/>
            <person name="Shaw N.A."/>
            <person name="Nagashima S."/>
            <person name="Venkiteswaran J."/>
            <person name="Schiff S.L."/>
            <person name="Hanada S."/>
            <person name="Tank M."/>
            <person name="Neufeld J.D."/>
        </authorList>
    </citation>
    <scope>NUCLEOTIDE SEQUENCE [LARGE SCALE GENOMIC DNA]</scope>
    <source>
        <strain evidence="3">L227-S17</strain>
    </source>
</reference>
<accession>A0A8T7M0P6</accession>
<proteinExistence type="predicted"/>
<feature type="transmembrane region" description="Helical" evidence="2">
    <location>
        <begin position="129"/>
        <end position="147"/>
    </location>
</feature>
<evidence type="ECO:0000313" key="4">
    <source>
        <dbReference type="EMBL" id="WJW67323.1"/>
    </source>
</evidence>
<keyword evidence="2" id="KW-0472">Membrane</keyword>
<dbReference type="Proteomes" id="UP001431572">
    <property type="component" value="Chromosome 1"/>
</dbReference>
<keyword evidence="6" id="KW-1185">Reference proteome</keyword>
<dbReference type="AlphaFoldDB" id="A0A8T7M0P6"/>
<name>A0A8T7M0P6_9CHLR</name>
<dbReference type="Proteomes" id="UP000521676">
    <property type="component" value="Unassembled WGS sequence"/>
</dbReference>
<organism evidence="3 5">
    <name type="scientific">Candidatus Chlorohelix allophototropha</name>
    <dbReference type="NCBI Taxonomy" id="3003348"/>
    <lineage>
        <taxon>Bacteria</taxon>
        <taxon>Bacillati</taxon>
        <taxon>Chloroflexota</taxon>
        <taxon>Chloroflexia</taxon>
        <taxon>Candidatus Chloroheliales</taxon>
        <taxon>Candidatus Chloroheliaceae</taxon>
        <taxon>Candidatus Chlorohelix</taxon>
    </lineage>
</organism>
<evidence type="ECO:0000313" key="6">
    <source>
        <dbReference type="Proteomes" id="UP001431572"/>
    </source>
</evidence>
<keyword evidence="2" id="KW-0812">Transmembrane</keyword>